<evidence type="ECO:0000313" key="2">
    <source>
        <dbReference type="EMBL" id="KAK7067509.1"/>
    </source>
</evidence>
<feature type="region of interest" description="Disordered" evidence="1">
    <location>
        <begin position="38"/>
        <end position="70"/>
    </location>
</feature>
<keyword evidence="3" id="KW-1185">Reference proteome</keyword>
<dbReference type="AlphaFoldDB" id="A0AAN8ZXY9"/>
<gene>
    <name evidence="2" type="ORF">SK128_015135</name>
</gene>
<evidence type="ECO:0000313" key="3">
    <source>
        <dbReference type="Proteomes" id="UP001381693"/>
    </source>
</evidence>
<reference evidence="2 3" key="1">
    <citation type="submission" date="2023-11" db="EMBL/GenBank/DDBJ databases">
        <title>Halocaridina rubra genome assembly.</title>
        <authorList>
            <person name="Smith C."/>
        </authorList>
    </citation>
    <scope>NUCLEOTIDE SEQUENCE [LARGE SCALE GENOMIC DNA]</scope>
    <source>
        <strain evidence="2">EP-1</strain>
        <tissue evidence="2">Whole</tissue>
    </source>
</reference>
<evidence type="ECO:0000256" key="1">
    <source>
        <dbReference type="SAM" id="MobiDB-lite"/>
    </source>
</evidence>
<dbReference type="EMBL" id="JAXCGZ010018169">
    <property type="protein sequence ID" value="KAK7067509.1"/>
    <property type="molecule type" value="Genomic_DNA"/>
</dbReference>
<sequence length="70" mass="7880">MALHDQELVNEMHKLPKKVRATFCNGITRRFPCLPITIRGSRHDTSSAGRKLRAQKSSQSSTEDSEDLTP</sequence>
<feature type="non-terminal residue" evidence="2">
    <location>
        <position position="70"/>
    </location>
</feature>
<organism evidence="2 3">
    <name type="scientific">Halocaridina rubra</name>
    <name type="common">Hawaiian red shrimp</name>
    <dbReference type="NCBI Taxonomy" id="373956"/>
    <lineage>
        <taxon>Eukaryota</taxon>
        <taxon>Metazoa</taxon>
        <taxon>Ecdysozoa</taxon>
        <taxon>Arthropoda</taxon>
        <taxon>Crustacea</taxon>
        <taxon>Multicrustacea</taxon>
        <taxon>Malacostraca</taxon>
        <taxon>Eumalacostraca</taxon>
        <taxon>Eucarida</taxon>
        <taxon>Decapoda</taxon>
        <taxon>Pleocyemata</taxon>
        <taxon>Caridea</taxon>
        <taxon>Atyoidea</taxon>
        <taxon>Atyidae</taxon>
        <taxon>Halocaridina</taxon>
    </lineage>
</organism>
<comment type="caution">
    <text evidence="2">The sequence shown here is derived from an EMBL/GenBank/DDBJ whole genome shotgun (WGS) entry which is preliminary data.</text>
</comment>
<proteinExistence type="predicted"/>
<name>A0AAN8ZXY9_HALRR</name>
<accession>A0AAN8ZXY9</accession>
<dbReference type="Proteomes" id="UP001381693">
    <property type="component" value="Unassembled WGS sequence"/>
</dbReference>
<protein>
    <submittedName>
        <fullName evidence="2">Uncharacterized protein</fullName>
    </submittedName>
</protein>